<name>A0ABP7BPF2_9MICC</name>
<evidence type="ECO:0000313" key="2">
    <source>
        <dbReference type="EMBL" id="GAA3666223.1"/>
    </source>
</evidence>
<evidence type="ECO:0000256" key="1">
    <source>
        <dbReference type="SAM" id="MobiDB-lite"/>
    </source>
</evidence>
<dbReference type="Proteomes" id="UP001500752">
    <property type="component" value="Unassembled WGS sequence"/>
</dbReference>
<gene>
    <name evidence="2" type="ORF">GCM10023081_01310</name>
</gene>
<evidence type="ECO:0008006" key="4">
    <source>
        <dbReference type="Google" id="ProtNLM"/>
    </source>
</evidence>
<feature type="region of interest" description="Disordered" evidence="1">
    <location>
        <begin position="1"/>
        <end position="30"/>
    </location>
</feature>
<accession>A0ABP7BPF2</accession>
<sequence length="70" mass="7645">MNGNSARRLHEGDHVTAMESGGRRISGKVEQTAPDMGAAWVREDGFGARHLITTEDLVDSPRETIDEPGR</sequence>
<dbReference type="RefSeq" id="WP_345147705.1">
    <property type="nucleotide sequence ID" value="NZ_BAABEO010000001.1"/>
</dbReference>
<evidence type="ECO:0000313" key="3">
    <source>
        <dbReference type="Proteomes" id="UP001500752"/>
    </source>
</evidence>
<proteinExistence type="predicted"/>
<protein>
    <recommendedName>
        <fullName evidence="4">DUF1918 domain-containing protein</fullName>
    </recommendedName>
</protein>
<organism evidence="2 3">
    <name type="scientific">Arthrobacter ginkgonis</name>
    <dbReference type="NCBI Taxonomy" id="1630594"/>
    <lineage>
        <taxon>Bacteria</taxon>
        <taxon>Bacillati</taxon>
        <taxon>Actinomycetota</taxon>
        <taxon>Actinomycetes</taxon>
        <taxon>Micrococcales</taxon>
        <taxon>Micrococcaceae</taxon>
        <taxon>Arthrobacter</taxon>
    </lineage>
</organism>
<dbReference type="EMBL" id="BAABEO010000001">
    <property type="protein sequence ID" value="GAA3666223.1"/>
    <property type="molecule type" value="Genomic_DNA"/>
</dbReference>
<reference evidence="3" key="1">
    <citation type="journal article" date="2019" name="Int. J. Syst. Evol. Microbiol.">
        <title>The Global Catalogue of Microorganisms (GCM) 10K type strain sequencing project: providing services to taxonomists for standard genome sequencing and annotation.</title>
        <authorList>
            <consortium name="The Broad Institute Genomics Platform"/>
            <consortium name="The Broad Institute Genome Sequencing Center for Infectious Disease"/>
            <person name="Wu L."/>
            <person name="Ma J."/>
        </authorList>
    </citation>
    <scope>NUCLEOTIDE SEQUENCE [LARGE SCALE GENOMIC DNA]</scope>
    <source>
        <strain evidence="3">JCM 30742</strain>
    </source>
</reference>
<comment type="caution">
    <text evidence="2">The sequence shown here is derived from an EMBL/GenBank/DDBJ whole genome shotgun (WGS) entry which is preliminary data.</text>
</comment>
<keyword evidence="3" id="KW-1185">Reference proteome</keyword>